<sequence>MTAMSMTSLLTWQADGQVGLEGVRVVRGSSGFRALGRMIRPGAGGGFTASYRLVIAEDGGVQRVSVTSATPEREKHLTINRTDDGFWLLDTGSGSTRGEFDGAVDVDIEGSPLFNTLPIRRLGLHREMGDHTLPMVFVSLPGLEVELVEQRYRTLSALDEGGAAVVRFSCRDVTADLVVDSDAIVISYPGLANRVPS</sequence>
<dbReference type="SUPFAM" id="SSF159275">
    <property type="entry name" value="PA1994-like"/>
    <property type="match status" value="1"/>
</dbReference>
<protein>
    <submittedName>
        <fullName evidence="1">Glycolipid-binding domain-containing protein</fullName>
    </submittedName>
</protein>
<reference evidence="2" key="1">
    <citation type="journal article" date="2019" name="Int. J. Syst. Evol. Microbiol.">
        <title>The Global Catalogue of Microorganisms (GCM) 10K type strain sequencing project: providing services to taxonomists for standard genome sequencing and annotation.</title>
        <authorList>
            <consortium name="The Broad Institute Genomics Platform"/>
            <consortium name="The Broad Institute Genome Sequencing Center for Infectious Disease"/>
            <person name="Wu L."/>
            <person name="Ma J."/>
        </authorList>
    </citation>
    <scope>NUCLEOTIDE SEQUENCE [LARGE SCALE GENOMIC DNA]</scope>
    <source>
        <strain evidence="2">CCM 8391</strain>
    </source>
</reference>
<evidence type="ECO:0000313" key="2">
    <source>
        <dbReference type="Proteomes" id="UP001596302"/>
    </source>
</evidence>
<dbReference type="EMBL" id="JBHSQW010000023">
    <property type="protein sequence ID" value="MFC5994617.1"/>
    <property type="molecule type" value="Genomic_DNA"/>
</dbReference>
<dbReference type="RefSeq" id="WP_379584638.1">
    <property type="nucleotide sequence ID" value="NZ_JBHSQW010000023.1"/>
</dbReference>
<dbReference type="InterPro" id="IPR009467">
    <property type="entry name" value="Glycolipid-bd_prot_put"/>
</dbReference>
<gene>
    <name evidence="1" type="ORF">ACFQE5_10400</name>
</gene>
<name>A0ABW1J1W8_9PSEU</name>
<keyword evidence="2" id="KW-1185">Reference proteome</keyword>
<dbReference type="Pfam" id="PF06475">
    <property type="entry name" value="Glycolipid_bind"/>
    <property type="match status" value="1"/>
</dbReference>
<dbReference type="Proteomes" id="UP001596302">
    <property type="component" value="Unassembled WGS sequence"/>
</dbReference>
<accession>A0ABW1J1W8</accession>
<evidence type="ECO:0000313" key="1">
    <source>
        <dbReference type="EMBL" id="MFC5994617.1"/>
    </source>
</evidence>
<comment type="caution">
    <text evidence="1">The sequence shown here is derived from an EMBL/GenBank/DDBJ whole genome shotgun (WGS) entry which is preliminary data.</text>
</comment>
<organism evidence="1 2">
    <name type="scientific">Pseudonocardia hispaniensis</name>
    <dbReference type="NCBI Taxonomy" id="904933"/>
    <lineage>
        <taxon>Bacteria</taxon>
        <taxon>Bacillati</taxon>
        <taxon>Actinomycetota</taxon>
        <taxon>Actinomycetes</taxon>
        <taxon>Pseudonocardiales</taxon>
        <taxon>Pseudonocardiaceae</taxon>
        <taxon>Pseudonocardia</taxon>
    </lineage>
</organism>
<proteinExistence type="predicted"/>